<keyword evidence="3" id="KW-1185">Reference proteome</keyword>
<dbReference type="Gene3D" id="1.10.760.10">
    <property type="entry name" value="Cytochrome c-like domain"/>
    <property type="match status" value="1"/>
</dbReference>
<name>A0ABY9TDV5_9GAMM</name>
<proteinExistence type="predicted"/>
<evidence type="ECO:0000313" key="2">
    <source>
        <dbReference type="EMBL" id="WNC66940.1"/>
    </source>
</evidence>
<sequence>MINSKTLLQLTLPTLLTFSVLSHAKPALDKETGLVLDSGFDIVKANCTACHSAALVTQNRMSRETWLDTIRWMQEKQGLWPLMQNEVIILDYLEKHYSPTESGRRKNLPEHLLPPKQ</sequence>
<accession>A0ABY9TDV5</accession>
<feature type="chain" id="PRO_5045937762" evidence="1">
    <location>
        <begin position="25"/>
        <end position="117"/>
    </location>
</feature>
<evidence type="ECO:0000313" key="3">
    <source>
        <dbReference type="Proteomes" id="UP001248581"/>
    </source>
</evidence>
<protein>
    <submittedName>
        <fullName evidence="2">Uncharacterized protein</fullName>
    </submittedName>
</protein>
<dbReference type="EMBL" id="CP134146">
    <property type="protein sequence ID" value="WNC66940.1"/>
    <property type="molecule type" value="Genomic_DNA"/>
</dbReference>
<dbReference type="InterPro" id="IPR036909">
    <property type="entry name" value="Cyt_c-like_dom_sf"/>
</dbReference>
<dbReference type="SUPFAM" id="SSF46626">
    <property type="entry name" value="Cytochrome c"/>
    <property type="match status" value="1"/>
</dbReference>
<evidence type="ECO:0000256" key="1">
    <source>
        <dbReference type="SAM" id="SignalP"/>
    </source>
</evidence>
<feature type="signal peptide" evidence="1">
    <location>
        <begin position="1"/>
        <end position="24"/>
    </location>
</feature>
<keyword evidence="1" id="KW-0732">Signal</keyword>
<gene>
    <name evidence="2" type="ORF">RI845_10390</name>
</gene>
<dbReference type="RefSeq" id="WP_348386105.1">
    <property type="nucleotide sequence ID" value="NZ_CP134146.1"/>
</dbReference>
<organism evidence="2 3">
    <name type="scientific">Thalassotalea nanhaiensis</name>
    <dbReference type="NCBI Taxonomy" id="3065648"/>
    <lineage>
        <taxon>Bacteria</taxon>
        <taxon>Pseudomonadati</taxon>
        <taxon>Pseudomonadota</taxon>
        <taxon>Gammaproteobacteria</taxon>
        <taxon>Alteromonadales</taxon>
        <taxon>Colwelliaceae</taxon>
        <taxon>Thalassotalea</taxon>
    </lineage>
</organism>
<reference evidence="3" key="1">
    <citation type="submission" date="2023-09" db="EMBL/GenBank/DDBJ databases">
        <authorList>
            <person name="Li S."/>
            <person name="Li X."/>
            <person name="Zhang C."/>
            <person name="Zhao Z."/>
        </authorList>
    </citation>
    <scope>NUCLEOTIDE SEQUENCE [LARGE SCALE GENOMIC DNA]</scope>
    <source>
        <strain evidence="3">SQ345</strain>
    </source>
</reference>
<dbReference type="Proteomes" id="UP001248581">
    <property type="component" value="Chromosome"/>
</dbReference>